<reference evidence="1 2" key="1">
    <citation type="submission" date="2019-05" db="EMBL/GenBank/DDBJ databases">
        <authorList>
            <consortium name="Science for Life Laboratories"/>
        </authorList>
    </citation>
    <scope>NUCLEOTIDE SEQUENCE [LARGE SCALE GENOMIC DNA]</scope>
    <source>
        <strain evidence="1">Soil9</strain>
    </source>
</reference>
<dbReference type="Proteomes" id="UP000464178">
    <property type="component" value="Chromosome"/>
</dbReference>
<dbReference type="KEGG" id="gms:SOIL9_04820"/>
<keyword evidence="2" id="KW-1185">Reference proteome</keyword>
<gene>
    <name evidence="1" type="ORF">SOIL9_04820</name>
</gene>
<name>A0A6P2DAK2_9BACT</name>
<organism evidence="1 2">
    <name type="scientific">Gemmata massiliana</name>
    <dbReference type="NCBI Taxonomy" id="1210884"/>
    <lineage>
        <taxon>Bacteria</taxon>
        <taxon>Pseudomonadati</taxon>
        <taxon>Planctomycetota</taxon>
        <taxon>Planctomycetia</taxon>
        <taxon>Gemmatales</taxon>
        <taxon>Gemmataceae</taxon>
        <taxon>Gemmata</taxon>
    </lineage>
</organism>
<evidence type="ECO:0000313" key="1">
    <source>
        <dbReference type="EMBL" id="VTR97907.1"/>
    </source>
</evidence>
<proteinExistence type="predicted"/>
<evidence type="ECO:0000313" key="2">
    <source>
        <dbReference type="Proteomes" id="UP000464178"/>
    </source>
</evidence>
<dbReference type="EMBL" id="LR593886">
    <property type="protein sequence ID" value="VTR97907.1"/>
    <property type="molecule type" value="Genomic_DNA"/>
</dbReference>
<protein>
    <submittedName>
        <fullName evidence="1">Uncharacterized protein</fullName>
    </submittedName>
</protein>
<sequence>MPAPQLFCPVPQSQDFLETAMAHVATLPWLKDGHGLLVQFEYDAPQWFAIIHRTPDSRKPSEANCSG</sequence>
<accession>A0A6P2DAK2</accession>
<dbReference type="AlphaFoldDB" id="A0A6P2DAK2"/>